<dbReference type="RefSeq" id="WP_238467571.1">
    <property type="nucleotide sequence ID" value="NZ_JAKLJA010000040.1"/>
</dbReference>
<evidence type="ECO:0000313" key="2">
    <source>
        <dbReference type="EMBL" id="MCG5077673.1"/>
    </source>
</evidence>
<evidence type="ECO:0000313" key="3">
    <source>
        <dbReference type="Proteomes" id="UP001139308"/>
    </source>
</evidence>
<reference evidence="2" key="1">
    <citation type="submission" date="2022-01" db="EMBL/GenBank/DDBJ databases">
        <title>Genome sequence and assembly of Parabukholderia sp. RG36.</title>
        <authorList>
            <person name="Chhetri G."/>
        </authorList>
    </citation>
    <scope>NUCLEOTIDE SEQUENCE</scope>
    <source>
        <strain evidence="2">RG36</strain>
    </source>
</reference>
<keyword evidence="1" id="KW-0812">Transmembrane</keyword>
<organism evidence="2 3">
    <name type="scientific">Paraburkholderia tagetis</name>
    <dbReference type="NCBI Taxonomy" id="2913261"/>
    <lineage>
        <taxon>Bacteria</taxon>
        <taxon>Pseudomonadati</taxon>
        <taxon>Pseudomonadota</taxon>
        <taxon>Betaproteobacteria</taxon>
        <taxon>Burkholderiales</taxon>
        <taxon>Burkholderiaceae</taxon>
        <taxon>Paraburkholderia</taxon>
    </lineage>
</organism>
<name>A0A9X1ZXC2_9BURK</name>
<sequence length="140" mass="16350">MSRRFFAGISLFLWLLWGMQLAIGTLLTVSGWFMAEDLGTTFYVQFGLVLLGAALGQIACSLYGMWQWRVACQLHFEDVWDGVCPDSGDDIEDVWRWYVKRGKPWRLDPNRPRPLVRFQDGWRRMEAYSRASNADQNHRV</sequence>
<dbReference type="AlphaFoldDB" id="A0A9X1ZXC2"/>
<evidence type="ECO:0000256" key="1">
    <source>
        <dbReference type="SAM" id="Phobius"/>
    </source>
</evidence>
<keyword evidence="3" id="KW-1185">Reference proteome</keyword>
<feature type="transmembrane region" description="Helical" evidence="1">
    <location>
        <begin position="40"/>
        <end position="66"/>
    </location>
</feature>
<accession>A0A9X1ZXC2</accession>
<keyword evidence="1" id="KW-1133">Transmembrane helix</keyword>
<protein>
    <submittedName>
        <fullName evidence="2">Uncharacterized protein</fullName>
    </submittedName>
</protein>
<keyword evidence="1" id="KW-0472">Membrane</keyword>
<comment type="caution">
    <text evidence="2">The sequence shown here is derived from an EMBL/GenBank/DDBJ whole genome shotgun (WGS) entry which is preliminary data.</text>
</comment>
<gene>
    <name evidence="2" type="ORF">L5014_30750</name>
</gene>
<dbReference type="Proteomes" id="UP001139308">
    <property type="component" value="Unassembled WGS sequence"/>
</dbReference>
<proteinExistence type="predicted"/>
<dbReference type="EMBL" id="JAKLJA010000040">
    <property type="protein sequence ID" value="MCG5077673.1"/>
    <property type="molecule type" value="Genomic_DNA"/>
</dbReference>